<dbReference type="SUPFAM" id="SSF101908">
    <property type="entry name" value="Putative isomerase YbhE"/>
    <property type="match status" value="1"/>
</dbReference>
<proteinExistence type="predicted"/>
<dbReference type="RefSeq" id="WP_305990980.1">
    <property type="nucleotide sequence ID" value="NZ_JAVAMP010000002.1"/>
</dbReference>
<comment type="caution">
    <text evidence="1">The sequence shown here is derived from an EMBL/GenBank/DDBJ whole genome shotgun (WGS) entry which is preliminary data.</text>
</comment>
<name>A0ABT9IWP0_9BACL</name>
<dbReference type="Proteomes" id="UP001231941">
    <property type="component" value="Unassembled WGS sequence"/>
</dbReference>
<protein>
    <recommendedName>
        <fullName evidence="3">Cell surface protein</fullName>
    </recommendedName>
</protein>
<evidence type="ECO:0008006" key="3">
    <source>
        <dbReference type="Google" id="ProtNLM"/>
    </source>
</evidence>
<organism evidence="1 2">
    <name type="scientific">Chengkuizengella axinellae</name>
    <dbReference type="NCBI Taxonomy" id="3064388"/>
    <lineage>
        <taxon>Bacteria</taxon>
        <taxon>Bacillati</taxon>
        <taxon>Bacillota</taxon>
        <taxon>Bacilli</taxon>
        <taxon>Bacillales</taxon>
        <taxon>Paenibacillaceae</taxon>
        <taxon>Chengkuizengella</taxon>
    </lineage>
</organism>
<sequence>MRWRYGNYEFHINPDRQSDNITLVGDNVRTLNGTYIAQPTGVVEKLNFESVFYQGRTKIIDEKSLLHADKFCYGADRLYVLNKNQYVIYVYNQNLVQIDEMAIPGEAGQEYISIAVDSRSIWLLGLTQNGTYFINNLNIHDATLIHEYELSHLLIEPIGMTCIEDSIVYITDDDGAIEGYHLTGGNDYKVTSFIIPNFPHHVVGLTSYSEFLVIGCKQDQQTVIYHVDIHTHEIVNTIMIEDESGIDDICMDGDHFVTYNKNIKRLTFIRGNTTLLDKYLLEREIESKRNVKLIDDMGVERKVVVESYDATRLMGHEHMYIISMSVQNTDGG</sequence>
<reference evidence="1 2" key="1">
    <citation type="submission" date="2023-08" db="EMBL/GenBank/DDBJ databases">
        <authorList>
            <person name="Park J.-S."/>
        </authorList>
    </citation>
    <scope>NUCLEOTIDE SEQUENCE [LARGE SCALE GENOMIC DNA]</scope>
    <source>
        <strain evidence="1 2">2205SS18-9</strain>
    </source>
</reference>
<keyword evidence="2" id="KW-1185">Reference proteome</keyword>
<accession>A0ABT9IWP0</accession>
<dbReference type="EMBL" id="JAVAMP010000002">
    <property type="protein sequence ID" value="MDP5273673.1"/>
    <property type="molecule type" value="Genomic_DNA"/>
</dbReference>
<gene>
    <name evidence="1" type="ORF">Q5Y73_06130</name>
</gene>
<evidence type="ECO:0000313" key="1">
    <source>
        <dbReference type="EMBL" id="MDP5273673.1"/>
    </source>
</evidence>
<evidence type="ECO:0000313" key="2">
    <source>
        <dbReference type="Proteomes" id="UP001231941"/>
    </source>
</evidence>